<accession>A0A174E7Z4</accession>
<feature type="site" description="Could be important to modulate the pK values of the two catalytic cysteine residues" evidence="3">
    <location>
        <position position="211"/>
    </location>
</feature>
<feature type="binding site" evidence="3">
    <location>
        <begin position="74"/>
        <end position="75"/>
    </location>
    <ligand>
        <name>substrate</name>
    </ligand>
</feature>
<gene>
    <name evidence="5" type="primary">dapF_1</name>
    <name evidence="3" type="synonym">dapF</name>
    <name evidence="5" type="ORF">ERS852491_01908</name>
</gene>
<dbReference type="AlphaFoldDB" id="A0A174E7Z4"/>
<name>A0A174E7Z4_9FIRM</name>
<dbReference type="GO" id="GO:0009089">
    <property type="term" value="P:lysine biosynthetic process via diaminopimelate"/>
    <property type="evidence" value="ECO:0007669"/>
    <property type="project" value="UniProtKB-UniRule"/>
</dbReference>
<protein>
    <recommendedName>
        <fullName evidence="3 4">Diaminopimelate epimerase</fullName>
        <shortName evidence="3">DAP epimerase</shortName>
        <ecNumber evidence="3 4">5.1.1.7</ecNumber>
    </recommendedName>
    <alternativeName>
        <fullName evidence="3">PLP-independent amino acid racemase</fullName>
    </alternativeName>
</protein>
<feature type="binding site" evidence="3">
    <location>
        <position position="64"/>
    </location>
    <ligand>
        <name>substrate</name>
    </ligand>
</feature>
<evidence type="ECO:0000256" key="1">
    <source>
        <dbReference type="ARBA" id="ARBA00010219"/>
    </source>
</evidence>
<proteinExistence type="inferred from homology"/>
<dbReference type="SUPFAM" id="SSF54506">
    <property type="entry name" value="Diaminopimelate epimerase-like"/>
    <property type="match status" value="2"/>
</dbReference>
<feature type="binding site" evidence="3">
    <location>
        <position position="193"/>
    </location>
    <ligand>
        <name>substrate</name>
    </ligand>
</feature>
<comment type="similarity">
    <text evidence="1 3">Belongs to the diaminopimelate epimerase family.</text>
</comment>
<dbReference type="Gene3D" id="3.10.310.10">
    <property type="entry name" value="Diaminopimelate Epimerase, Chain A, domain 1"/>
    <property type="match status" value="2"/>
</dbReference>
<dbReference type="Pfam" id="PF01678">
    <property type="entry name" value="DAP_epimerase"/>
    <property type="match status" value="2"/>
</dbReference>
<dbReference type="EMBL" id="CYZU01000015">
    <property type="protein sequence ID" value="CUO33823.1"/>
    <property type="molecule type" value="Genomic_DNA"/>
</dbReference>
<dbReference type="RefSeq" id="WP_055152802.1">
    <property type="nucleotide sequence ID" value="NZ_CYZU01000015.1"/>
</dbReference>
<dbReference type="PANTHER" id="PTHR31689">
    <property type="entry name" value="DIAMINOPIMELATE EPIMERASE, CHLOROPLASTIC"/>
    <property type="match status" value="1"/>
</dbReference>
<dbReference type="Proteomes" id="UP000095544">
    <property type="component" value="Unassembled WGS sequence"/>
</dbReference>
<dbReference type="GO" id="GO:0005829">
    <property type="term" value="C:cytosol"/>
    <property type="evidence" value="ECO:0007669"/>
    <property type="project" value="TreeGrafter"/>
</dbReference>
<keyword evidence="3" id="KW-0028">Amino-acid biosynthesis</keyword>
<feature type="binding site" evidence="3">
    <location>
        <position position="160"/>
    </location>
    <ligand>
        <name>substrate</name>
    </ligand>
</feature>
<dbReference type="UniPathway" id="UPA00034">
    <property type="reaction ID" value="UER00025"/>
</dbReference>
<comment type="function">
    <text evidence="3">Catalyzes the stereoinversion of LL-2,6-diaminopimelate (L,L-DAP) to meso-diaminopimelate (meso-DAP), a precursor of L-lysine and an essential component of the bacterial peptidoglycan.</text>
</comment>
<organism evidence="5 6">
    <name type="scientific">Faecalicatena contorta</name>
    <dbReference type="NCBI Taxonomy" id="39482"/>
    <lineage>
        <taxon>Bacteria</taxon>
        <taxon>Bacillati</taxon>
        <taxon>Bacillota</taxon>
        <taxon>Clostridia</taxon>
        <taxon>Lachnospirales</taxon>
        <taxon>Lachnospiraceae</taxon>
        <taxon>Faecalicatena</taxon>
    </lineage>
</organism>
<reference evidence="5 6" key="1">
    <citation type="submission" date="2015-09" db="EMBL/GenBank/DDBJ databases">
        <authorList>
            <consortium name="Pathogen Informatics"/>
        </authorList>
    </citation>
    <scope>NUCLEOTIDE SEQUENCE [LARGE SCALE GENOMIC DNA]</scope>
    <source>
        <strain evidence="5 6">2789STDY5834876</strain>
    </source>
</reference>
<comment type="pathway">
    <text evidence="3">Amino-acid biosynthesis; L-lysine biosynthesis via DAP pathway; DL-2,6-diaminopimelate from LL-2,6-diaminopimelate: step 1/1.</text>
</comment>
<keyword evidence="2 3" id="KW-0413">Isomerase</keyword>
<dbReference type="OrthoDB" id="9805408at2"/>
<evidence type="ECO:0000313" key="5">
    <source>
        <dbReference type="EMBL" id="CUO33823.1"/>
    </source>
</evidence>
<sequence>MKITLERYHGLGNDYLVFDPNKNELELNKANVEMLCNRNMGLGSDGILEGPFIGEKHMSLRIWNPDGSVAEKSGNGVRIFAKYLKDAGYVQKKNYKLVTDGGLVEITYLNEDGSRLRISMGRLSFWSDEIPVTGERREVINEDMVFGRTLYPVTCVSVGNPHCVIPMREISQPLVCKIGNYSEVARYFPDRINTEIMKVIDNNNIAIETYERGAGYTMATGTGACAAAGVAHKLGLTGNKVIVHMPGGELQVEIDDNWEVYMTGEVFYVAKISLSNEFVEKLRTACGHPFLSLGASNR</sequence>
<feature type="binding site" evidence="3">
    <location>
        <begin position="211"/>
        <end position="212"/>
    </location>
    <ligand>
        <name>substrate</name>
    </ligand>
</feature>
<dbReference type="GO" id="GO:0008837">
    <property type="term" value="F:diaminopimelate epimerase activity"/>
    <property type="evidence" value="ECO:0007669"/>
    <property type="project" value="UniProtKB-UniRule"/>
</dbReference>
<comment type="catalytic activity">
    <reaction evidence="3">
        <text>(2S,6S)-2,6-diaminopimelate = meso-2,6-diaminopimelate</text>
        <dbReference type="Rhea" id="RHEA:15393"/>
        <dbReference type="ChEBI" id="CHEBI:57609"/>
        <dbReference type="ChEBI" id="CHEBI:57791"/>
        <dbReference type="EC" id="5.1.1.7"/>
    </reaction>
</comment>
<dbReference type="HAMAP" id="MF_00197">
    <property type="entry name" value="DAP_epimerase"/>
    <property type="match status" value="1"/>
</dbReference>
<feature type="binding site" evidence="3">
    <location>
        <begin position="221"/>
        <end position="222"/>
    </location>
    <ligand>
        <name>substrate</name>
    </ligand>
</feature>
<evidence type="ECO:0000256" key="2">
    <source>
        <dbReference type="ARBA" id="ARBA00023235"/>
    </source>
</evidence>
<comment type="caution">
    <text evidence="3">Lacks conserved residue(s) required for the propagation of feature annotation.</text>
</comment>
<keyword evidence="3" id="KW-0457">Lysine biosynthesis</keyword>
<dbReference type="InterPro" id="IPR001653">
    <property type="entry name" value="DAP_epimerase_DapF"/>
</dbReference>
<keyword evidence="3" id="KW-0963">Cytoplasm</keyword>
<comment type="subunit">
    <text evidence="3">Homodimer.</text>
</comment>
<evidence type="ECO:0000313" key="6">
    <source>
        <dbReference type="Proteomes" id="UP000095544"/>
    </source>
</evidence>
<dbReference type="NCBIfam" id="TIGR00652">
    <property type="entry name" value="DapF"/>
    <property type="match status" value="1"/>
</dbReference>
<feature type="site" description="Could be important to modulate the pK values of the two catalytic cysteine residues" evidence="3">
    <location>
        <position position="162"/>
    </location>
</feature>
<dbReference type="PANTHER" id="PTHR31689:SF0">
    <property type="entry name" value="DIAMINOPIMELATE EPIMERASE"/>
    <property type="match status" value="1"/>
</dbReference>
<evidence type="ECO:0000256" key="4">
    <source>
        <dbReference type="NCBIfam" id="TIGR00652"/>
    </source>
</evidence>
<evidence type="ECO:0000256" key="3">
    <source>
        <dbReference type="HAMAP-Rule" id="MF_00197"/>
    </source>
</evidence>
<dbReference type="EC" id="5.1.1.7" evidence="3 4"/>
<dbReference type="STRING" id="39482.ERS852491_01908"/>
<feature type="binding site" evidence="3">
    <location>
        <position position="13"/>
    </location>
    <ligand>
        <name>substrate</name>
    </ligand>
</feature>
<comment type="subcellular location">
    <subcellularLocation>
        <location evidence="3">Cytoplasm</location>
    </subcellularLocation>
</comment>